<dbReference type="EMBL" id="QYAZ01000001">
    <property type="protein sequence ID" value="KAB8125187.1"/>
    <property type="molecule type" value="Genomic_DNA"/>
</dbReference>
<evidence type="ECO:0000313" key="2">
    <source>
        <dbReference type="Proteomes" id="UP000427842"/>
    </source>
</evidence>
<evidence type="ECO:0000313" key="1">
    <source>
        <dbReference type="EMBL" id="KAB8125187.1"/>
    </source>
</evidence>
<comment type="caution">
    <text evidence="1">The sequence shown here is derived from an EMBL/GenBank/DDBJ whole genome shotgun (WGS) entry which is preliminary data.</text>
</comment>
<name>A0ABQ6VYU9_9PROT</name>
<proteinExistence type="predicted"/>
<gene>
    <name evidence="1" type="ORF">D3W54_03645</name>
</gene>
<sequence length="68" mass="6740">MVRIVIAFAGVLVLCAVGGFLSLGAFPPAAVQQTVHKDIAFAPPAPPAALPTSVGTPAPLPMAPLASH</sequence>
<dbReference type="Proteomes" id="UP000427842">
    <property type="component" value="Unassembled WGS sequence"/>
</dbReference>
<protein>
    <submittedName>
        <fullName evidence="1">Uncharacterized protein</fullName>
    </submittedName>
</protein>
<organism evidence="1 2">
    <name type="scientific">Komagataeibacter medellinensis</name>
    <dbReference type="NCBI Taxonomy" id="1177712"/>
    <lineage>
        <taxon>Bacteria</taxon>
        <taxon>Pseudomonadati</taxon>
        <taxon>Pseudomonadota</taxon>
        <taxon>Alphaproteobacteria</taxon>
        <taxon>Acetobacterales</taxon>
        <taxon>Acetobacteraceae</taxon>
        <taxon>Komagataeibacter</taxon>
    </lineage>
</organism>
<accession>A0ABQ6VYU9</accession>
<reference evidence="1 2" key="1">
    <citation type="submission" date="2018-09" db="EMBL/GenBank/DDBJ databases">
        <title>Genome sequence and characterization of the bcs clusters for the production of nanocellulose from the low pH resistant strain Komagataeibacter medellinensis ID13488.</title>
        <authorList>
            <person name="Hernandez-Arriaga A.M."/>
            <person name="Del Cerro C."/>
            <person name="Urbina L."/>
            <person name="Eceiza A."/>
            <person name="Retegi A."/>
            <person name="Prieto M.A."/>
        </authorList>
    </citation>
    <scope>NUCLEOTIDE SEQUENCE [LARGE SCALE GENOMIC DNA]</scope>
    <source>
        <strain evidence="1 2">ID13488</strain>
    </source>
</reference>
<dbReference type="RefSeq" id="WP_014106460.1">
    <property type="nucleotide sequence ID" value="NZ_QYAZ01000001.1"/>
</dbReference>
<keyword evidence="2" id="KW-1185">Reference proteome</keyword>